<keyword evidence="2" id="KW-1003">Cell membrane</keyword>
<feature type="transmembrane region" description="Helical" evidence="10">
    <location>
        <begin position="89"/>
        <end position="110"/>
    </location>
</feature>
<name>A0A835YKH0_9CHLO</name>
<dbReference type="InterPro" id="IPR023299">
    <property type="entry name" value="ATPase_P-typ_cyto_dom_N"/>
</dbReference>
<gene>
    <name evidence="12" type="ORF">HYH03_001818</name>
</gene>
<feature type="transmembrane region" description="Helical" evidence="10">
    <location>
        <begin position="329"/>
        <end position="355"/>
    </location>
</feature>
<dbReference type="Gene3D" id="3.40.1110.10">
    <property type="entry name" value="Calcium-transporting ATPase, cytoplasmic domain N"/>
    <property type="match status" value="1"/>
</dbReference>
<feature type="transmembrane region" description="Helical" evidence="10">
    <location>
        <begin position="819"/>
        <end position="839"/>
    </location>
</feature>
<dbReference type="GO" id="GO:0005886">
    <property type="term" value="C:plasma membrane"/>
    <property type="evidence" value="ECO:0007669"/>
    <property type="project" value="UniProtKB-SubCell"/>
</dbReference>
<dbReference type="SUPFAM" id="SSF81660">
    <property type="entry name" value="Metal cation-transporting ATPase, ATP-binding domain N"/>
    <property type="match status" value="1"/>
</dbReference>
<dbReference type="GO" id="GO:0030007">
    <property type="term" value="P:intracellular potassium ion homeostasis"/>
    <property type="evidence" value="ECO:0007669"/>
    <property type="project" value="TreeGrafter"/>
</dbReference>
<dbReference type="PROSITE" id="PS00154">
    <property type="entry name" value="ATPASE_E1_E2"/>
    <property type="match status" value="1"/>
</dbReference>
<dbReference type="SFLD" id="SFLDF00027">
    <property type="entry name" value="p-type_atpase"/>
    <property type="match status" value="1"/>
</dbReference>
<dbReference type="PRINTS" id="PR00119">
    <property type="entry name" value="CATATPASE"/>
</dbReference>
<dbReference type="InterPro" id="IPR018303">
    <property type="entry name" value="ATPase_P-typ_P_site"/>
</dbReference>
<dbReference type="Pfam" id="PF00122">
    <property type="entry name" value="E1-E2_ATPase"/>
    <property type="match status" value="1"/>
</dbReference>
<evidence type="ECO:0000256" key="10">
    <source>
        <dbReference type="SAM" id="Phobius"/>
    </source>
</evidence>
<evidence type="ECO:0000256" key="2">
    <source>
        <dbReference type="ARBA" id="ARBA00022475"/>
    </source>
</evidence>
<dbReference type="InterPro" id="IPR036412">
    <property type="entry name" value="HAD-like_sf"/>
</dbReference>
<dbReference type="OrthoDB" id="158672at2759"/>
<dbReference type="FunFam" id="1.20.1110.10:FF:000172">
    <property type="match status" value="1"/>
</dbReference>
<dbReference type="SMART" id="SM00831">
    <property type="entry name" value="Cation_ATPase_N"/>
    <property type="match status" value="1"/>
</dbReference>
<dbReference type="Gene3D" id="1.20.1110.10">
    <property type="entry name" value="Calcium-transporting ATPase, transmembrane domain"/>
    <property type="match status" value="2"/>
</dbReference>
<dbReference type="InterPro" id="IPR004014">
    <property type="entry name" value="ATPase_P-typ_cation-transptr_N"/>
</dbReference>
<evidence type="ECO:0000313" key="12">
    <source>
        <dbReference type="EMBL" id="KAG2500240.1"/>
    </source>
</evidence>
<evidence type="ECO:0000256" key="5">
    <source>
        <dbReference type="ARBA" id="ARBA00022840"/>
    </source>
</evidence>
<dbReference type="SFLD" id="SFLDS00003">
    <property type="entry name" value="Haloacid_Dehalogenase"/>
    <property type="match status" value="1"/>
</dbReference>
<keyword evidence="13" id="KW-1185">Reference proteome</keyword>
<dbReference type="Proteomes" id="UP000612055">
    <property type="component" value="Unassembled WGS sequence"/>
</dbReference>
<comment type="subcellular location">
    <subcellularLocation>
        <location evidence="1">Cell membrane</location>
        <topology evidence="1">Multi-pass membrane protein</topology>
    </subcellularLocation>
</comment>
<evidence type="ECO:0000313" key="13">
    <source>
        <dbReference type="Proteomes" id="UP000612055"/>
    </source>
</evidence>
<dbReference type="Pfam" id="PF00689">
    <property type="entry name" value="Cation_ATPase_C"/>
    <property type="match status" value="2"/>
</dbReference>
<evidence type="ECO:0000256" key="9">
    <source>
        <dbReference type="SAM" id="MobiDB-lite"/>
    </source>
</evidence>
<keyword evidence="5" id="KW-0067">ATP-binding</keyword>
<dbReference type="GO" id="GO:1902600">
    <property type="term" value="P:proton transmembrane transport"/>
    <property type="evidence" value="ECO:0007669"/>
    <property type="project" value="TreeGrafter"/>
</dbReference>
<dbReference type="SUPFAM" id="SSF81665">
    <property type="entry name" value="Calcium ATPase, transmembrane domain M"/>
    <property type="match status" value="1"/>
</dbReference>
<evidence type="ECO:0000256" key="1">
    <source>
        <dbReference type="ARBA" id="ARBA00004651"/>
    </source>
</evidence>
<dbReference type="FunFam" id="3.40.50.1000:FF:000083">
    <property type="entry name" value="Sodium/potassium-transporting ATPase subunit alpha"/>
    <property type="match status" value="1"/>
</dbReference>
<dbReference type="GO" id="GO:0036376">
    <property type="term" value="P:sodium ion export across plasma membrane"/>
    <property type="evidence" value="ECO:0007669"/>
    <property type="project" value="TreeGrafter"/>
</dbReference>
<dbReference type="InterPro" id="IPR008250">
    <property type="entry name" value="ATPase_P-typ_transduc_dom_A_sf"/>
</dbReference>
<dbReference type="InterPro" id="IPR001757">
    <property type="entry name" value="P_typ_ATPase"/>
</dbReference>
<organism evidence="12 13">
    <name type="scientific">Edaphochlamys debaryana</name>
    <dbReference type="NCBI Taxonomy" id="47281"/>
    <lineage>
        <taxon>Eukaryota</taxon>
        <taxon>Viridiplantae</taxon>
        <taxon>Chlorophyta</taxon>
        <taxon>core chlorophytes</taxon>
        <taxon>Chlorophyceae</taxon>
        <taxon>CS clade</taxon>
        <taxon>Chlamydomonadales</taxon>
        <taxon>Chlamydomonadales incertae sedis</taxon>
        <taxon>Edaphochlamys</taxon>
    </lineage>
</organism>
<feature type="domain" description="Cation-transporting P-type ATPase N-terminal" evidence="11">
    <location>
        <begin position="35"/>
        <end position="109"/>
    </location>
</feature>
<dbReference type="SUPFAM" id="SSF81653">
    <property type="entry name" value="Calcium ATPase, transduction domain A"/>
    <property type="match status" value="1"/>
</dbReference>
<evidence type="ECO:0000256" key="4">
    <source>
        <dbReference type="ARBA" id="ARBA00022741"/>
    </source>
</evidence>
<dbReference type="GO" id="GO:0006883">
    <property type="term" value="P:intracellular sodium ion homeostasis"/>
    <property type="evidence" value="ECO:0007669"/>
    <property type="project" value="TreeGrafter"/>
</dbReference>
<protein>
    <recommendedName>
        <fullName evidence="11">Cation-transporting P-type ATPase N-terminal domain-containing protein</fullName>
    </recommendedName>
</protein>
<feature type="region of interest" description="Disordered" evidence="9">
    <location>
        <begin position="1"/>
        <end position="24"/>
    </location>
</feature>
<dbReference type="GO" id="GO:1990573">
    <property type="term" value="P:potassium ion import across plasma membrane"/>
    <property type="evidence" value="ECO:0007669"/>
    <property type="project" value="TreeGrafter"/>
</dbReference>
<proteinExistence type="predicted"/>
<dbReference type="AlphaFoldDB" id="A0A835YKH0"/>
<dbReference type="InterPro" id="IPR023214">
    <property type="entry name" value="HAD_sf"/>
</dbReference>
<dbReference type="FunFam" id="1.20.1110.10:FF:000095">
    <property type="entry name" value="Sodium/potassium-transporting ATPase subunit alpha-1"/>
    <property type="match status" value="1"/>
</dbReference>
<evidence type="ECO:0000259" key="11">
    <source>
        <dbReference type="SMART" id="SM00831"/>
    </source>
</evidence>
<keyword evidence="3 10" id="KW-0812">Transmembrane</keyword>
<feature type="transmembrane region" description="Helical" evidence="10">
    <location>
        <begin position="1177"/>
        <end position="1195"/>
    </location>
</feature>
<dbReference type="InterPro" id="IPR023298">
    <property type="entry name" value="ATPase_P-typ_TM_dom_sf"/>
</dbReference>
<keyword evidence="4" id="KW-0547">Nucleotide-binding</keyword>
<evidence type="ECO:0000256" key="6">
    <source>
        <dbReference type="ARBA" id="ARBA00022967"/>
    </source>
</evidence>
<keyword evidence="7 10" id="KW-1133">Transmembrane helix</keyword>
<feature type="transmembrane region" description="Helical" evidence="10">
    <location>
        <begin position="299"/>
        <end position="323"/>
    </location>
</feature>
<sequence>MVDAPAAAPEGGKKKSKGKKGDERQKNLRKDLPIVAHEFSLEELAAEYNVSLSAGLTSQQVVESRAKHGENRLTPPNIKPKWLLYLEQYTNFFSLLLIAGGILCFIAYGIDQSDPSNLYLGVVLLVVVFISSTFAYFQEAKSLAIMDGFKSLIPKKCKAIRDGHATVLDAVELVPGDLVEFQEGDQVPADIRVIDSYNLKVDNSSLTGESEACERMAQLLVTNHAGDIEEGAGGGKPKNKVPAIEATNLLFYSTIVASGHGKGIVCGTGDNTVMGQIAGLTGETNGDNQPPIVREVNRFIAIISTIAITIGVVFLSVGIGIGIMKVVEALVFAISVIVAVVPEGLLVTLTVALALTAKRMHNKNVLVKNLQSVETLGCTTVIASDKTGTLTQNRMTVQHCWYDDQLYDIPAARNYPELQSMLADPSKKGFQGWPLFDQKAPSFAMLQRIATLCNNSDFIVQDKFDPTRPLLDIEKEAHSPEFNLLGLATTGDASESGLIKSVQLLGDVKKYRQQYPKLFEIKFNSTNKYQIGIHDQSKDGDQRPLLLMKGAPERVWSCSNKILVNGQEVDKTPEWEAKFNKAYESLGALGERVLGFAYRNLDLPHNHPWTDQPNPNFPVADLVFCGLMSLIDPPRQGVPEAVATCKRASIKVFMVTGDHPITARAIAEQIGILDLEVLKSGKGRVVTGDDIRDLMNIEDDHEREAAWDDILLTNQQIVFARVTPAHKLLIVENNQRLKNVVAVTGDGVNDAPALKKADIGISMGIAGKDVSKEAADMILMDDNFASIVNGVEEGRLIFDNLKKSIMYTLTSKVPELSPFLLWVILGLPLATTTILILAIDLGTDMIPAISFAYETREADIMNRAPRNAHTDHLVTLKLLLFTYLHIGVMQALAGWYGYFVTMNDYGYTPWVLLGRGFAWDSNPLICNIGNAGQVSDCGFGCDNANYNGITSSVSSAAAAAGWATGGMTDATNQFCDEGCFASNSYNDPFSEFAPGGLGFRGFPSTDEATCGRTCAWYTSLSPDTKAAWMNATGSDSLILTPQDDQLFQYYCGLSPSSPFYGLTNLTSTFGFGGRGLAEDRSKAGPAGMYFWGAAYQNSPNMKYQRNILAQAQTAYFVAVVMNKIIAALISKTRRLSLFTQGVRNNRFMLFGFGFEAVLVVLISYVPPLNTVFSTGPLYGTHWLMGIPWFVLCFVYDETRKWLMRRSPGGWVEQLTFW</sequence>
<keyword evidence="8 10" id="KW-0472">Membrane</keyword>
<dbReference type="GO" id="GO:0005391">
    <property type="term" value="F:P-type sodium:potassium-exchanging transporter activity"/>
    <property type="evidence" value="ECO:0007669"/>
    <property type="project" value="TreeGrafter"/>
</dbReference>
<accession>A0A835YKH0</accession>
<dbReference type="Gene3D" id="2.70.150.10">
    <property type="entry name" value="Calcium-transporting ATPase, cytoplasmic transduction domain A"/>
    <property type="match status" value="1"/>
</dbReference>
<dbReference type="NCBIfam" id="TIGR01494">
    <property type="entry name" value="ATPase_P-type"/>
    <property type="match status" value="2"/>
</dbReference>
<dbReference type="InterPro" id="IPR059000">
    <property type="entry name" value="ATPase_P-type_domA"/>
</dbReference>
<dbReference type="GO" id="GO:0016887">
    <property type="term" value="F:ATP hydrolysis activity"/>
    <property type="evidence" value="ECO:0007669"/>
    <property type="project" value="InterPro"/>
</dbReference>
<dbReference type="InterPro" id="IPR050510">
    <property type="entry name" value="Cation_transp_ATPase_P-type"/>
</dbReference>
<dbReference type="PRINTS" id="PR00121">
    <property type="entry name" value="NAKATPASE"/>
</dbReference>
<evidence type="ECO:0000256" key="8">
    <source>
        <dbReference type="ARBA" id="ARBA00023136"/>
    </source>
</evidence>
<dbReference type="PANTHER" id="PTHR43294">
    <property type="entry name" value="SODIUM/POTASSIUM-TRANSPORTING ATPASE SUBUNIT ALPHA"/>
    <property type="match status" value="1"/>
</dbReference>
<keyword evidence="6" id="KW-1278">Translocase</keyword>
<dbReference type="Gene3D" id="3.40.50.1000">
    <property type="entry name" value="HAD superfamily/HAD-like"/>
    <property type="match status" value="1"/>
</dbReference>
<dbReference type="GO" id="GO:0005524">
    <property type="term" value="F:ATP binding"/>
    <property type="evidence" value="ECO:0007669"/>
    <property type="project" value="UniProtKB-KW"/>
</dbReference>
<dbReference type="InterPro" id="IPR006068">
    <property type="entry name" value="ATPase_P-typ_cation-transptr_C"/>
</dbReference>
<feature type="transmembrane region" description="Helical" evidence="10">
    <location>
        <begin position="1147"/>
        <end position="1165"/>
    </location>
</feature>
<dbReference type="EMBL" id="JAEHOE010000004">
    <property type="protein sequence ID" value="KAG2500240.1"/>
    <property type="molecule type" value="Genomic_DNA"/>
</dbReference>
<dbReference type="PANTHER" id="PTHR43294:SF21">
    <property type="entry name" value="CATION TRANSPORTING ATPASE"/>
    <property type="match status" value="1"/>
</dbReference>
<feature type="transmembrane region" description="Helical" evidence="10">
    <location>
        <begin position="116"/>
        <end position="137"/>
    </location>
</feature>
<reference evidence="12" key="1">
    <citation type="journal article" date="2020" name="bioRxiv">
        <title>Comparative genomics of Chlamydomonas.</title>
        <authorList>
            <person name="Craig R.J."/>
            <person name="Hasan A.R."/>
            <person name="Ness R.W."/>
            <person name="Keightley P.D."/>
        </authorList>
    </citation>
    <scope>NUCLEOTIDE SEQUENCE</scope>
    <source>
        <strain evidence="12">CCAP 11/70</strain>
    </source>
</reference>
<dbReference type="InterPro" id="IPR044492">
    <property type="entry name" value="P_typ_ATPase_HD_dom"/>
</dbReference>
<evidence type="ECO:0000256" key="7">
    <source>
        <dbReference type="ARBA" id="ARBA00022989"/>
    </source>
</evidence>
<comment type="caution">
    <text evidence="12">The sequence shown here is derived from an EMBL/GenBank/DDBJ whole genome shotgun (WGS) entry which is preliminary data.</text>
</comment>
<dbReference type="Pfam" id="PF00690">
    <property type="entry name" value="Cation_ATPase_N"/>
    <property type="match status" value="1"/>
</dbReference>
<evidence type="ECO:0000256" key="3">
    <source>
        <dbReference type="ARBA" id="ARBA00022692"/>
    </source>
</evidence>
<dbReference type="SFLD" id="SFLDG00002">
    <property type="entry name" value="C1.7:_P-type_atpase_like"/>
    <property type="match status" value="1"/>
</dbReference>
<dbReference type="Pfam" id="PF13246">
    <property type="entry name" value="Cation_ATPase"/>
    <property type="match status" value="1"/>
</dbReference>
<dbReference type="SUPFAM" id="SSF56784">
    <property type="entry name" value="HAD-like"/>
    <property type="match status" value="1"/>
</dbReference>